<proteinExistence type="predicted"/>
<dbReference type="eggNOG" id="COG2017">
    <property type="taxonomic scope" value="Bacteria"/>
</dbReference>
<dbReference type="RefSeq" id="WP_025413397.1">
    <property type="nucleotide sequence ID" value="NZ_CP007128.1"/>
</dbReference>
<accession>W0RLJ9</accession>
<protein>
    <recommendedName>
        <fullName evidence="3">Aldose 1-epimerase</fullName>
    </recommendedName>
</protein>
<dbReference type="EMBL" id="CP007128">
    <property type="protein sequence ID" value="AHG91964.1"/>
    <property type="molecule type" value="Genomic_DNA"/>
</dbReference>
<keyword evidence="2" id="KW-1185">Reference proteome</keyword>
<dbReference type="InParanoid" id="W0RLJ9"/>
<reference evidence="1 2" key="1">
    <citation type="journal article" date="2014" name="Genome Announc.">
        <title>Genome Sequence and Methylome of Soil Bacterium Gemmatirosa kalamazoonensis KBS708T, a Member of the Rarely Cultivated Gemmatimonadetes Phylum.</title>
        <authorList>
            <person name="Debruyn J.M."/>
            <person name="Radosevich M."/>
            <person name="Wommack K.E."/>
            <person name="Polson S.W."/>
            <person name="Hauser L.J."/>
            <person name="Fawaz M.N."/>
            <person name="Korlach J."/>
            <person name="Tsai Y.C."/>
        </authorList>
    </citation>
    <scope>NUCLEOTIDE SEQUENCE [LARGE SCALE GENOMIC DNA]</scope>
    <source>
        <strain evidence="1 2">KBS708</strain>
    </source>
</reference>
<dbReference type="GO" id="GO:0003824">
    <property type="term" value="F:catalytic activity"/>
    <property type="evidence" value="ECO:0007669"/>
    <property type="project" value="InterPro"/>
</dbReference>
<dbReference type="STRING" id="861299.J421_4427"/>
<dbReference type="OrthoDB" id="2528227at2"/>
<dbReference type="KEGG" id="gba:J421_4427"/>
<dbReference type="Proteomes" id="UP000019151">
    <property type="component" value="Chromosome"/>
</dbReference>
<dbReference type="InterPro" id="IPR014718">
    <property type="entry name" value="GH-type_carb-bd"/>
</dbReference>
<dbReference type="AlphaFoldDB" id="W0RLJ9"/>
<evidence type="ECO:0008006" key="3">
    <source>
        <dbReference type="Google" id="ProtNLM"/>
    </source>
</evidence>
<organism evidence="1 2">
    <name type="scientific">Gemmatirosa kalamazoonensis</name>
    <dbReference type="NCBI Taxonomy" id="861299"/>
    <lineage>
        <taxon>Bacteria</taxon>
        <taxon>Pseudomonadati</taxon>
        <taxon>Gemmatimonadota</taxon>
        <taxon>Gemmatimonadia</taxon>
        <taxon>Gemmatimonadales</taxon>
        <taxon>Gemmatimonadaceae</taxon>
        <taxon>Gemmatirosa</taxon>
    </lineage>
</organism>
<dbReference type="HOGENOM" id="CLU_076888_0_0_0"/>
<evidence type="ECO:0000313" key="2">
    <source>
        <dbReference type="Proteomes" id="UP000019151"/>
    </source>
</evidence>
<dbReference type="GO" id="GO:0005975">
    <property type="term" value="P:carbohydrate metabolic process"/>
    <property type="evidence" value="ECO:0007669"/>
    <property type="project" value="InterPro"/>
</dbReference>
<evidence type="ECO:0000313" key="1">
    <source>
        <dbReference type="EMBL" id="AHG91964.1"/>
    </source>
</evidence>
<sequence length="334" mass="36060">MKTPIAGIVRLDGGGSRVVIDPALGGKITSLLLGGREWLWTSGVLPRLPVGPAVAADDDASYVRTADTGGYDECVPTVGACRLPRDVPGHGGVALPDHGELWSQHARSEVFDDDVTGIAAITHWTGRRLPYDFTRTVRVDEDGEVLMDYAINNRGGTPLPFLWSSHPLLPLTADTRLDLPAGARVRVWAQHGIDLGGAGAEHRWPLLQADGASVDFSRPGDVRGRARGWACKLFLDLPTHVPLVSLAVEQDGSRLEVSVSPKHVTHFGLWLNHGGWTPFDGGTPYMNLAFEPCIGAPDQLDEALGAWQGAAWLRPGASRRWALEWRATTAPRHV</sequence>
<dbReference type="Gene3D" id="2.70.98.10">
    <property type="match status" value="1"/>
</dbReference>
<dbReference type="GO" id="GO:0030246">
    <property type="term" value="F:carbohydrate binding"/>
    <property type="evidence" value="ECO:0007669"/>
    <property type="project" value="InterPro"/>
</dbReference>
<gene>
    <name evidence="1" type="ORF">J421_4427</name>
</gene>
<dbReference type="SUPFAM" id="SSF74650">
    <property type="entry name" value="Galactose mutarotase-like"/>
    <property type="match status" value="1"/>
</dbReference>
<name>W0RLJ9_9BACT</name>
<dbReference type="InterPro" id="IPR011013">
    <property type="entry name" value="Gal_mutarotase_sf_dom"/>
</dbReference>